<dbReference type="RefSeq" id="WP_309853188.1">
    <property type="nucleotide sequence ID" value="NZ_JAVDQJ010000004.1"/>
</dbReference>
<comment type="caution">
    <text evidence="1">The sequence shown here is derived from an EMBL/GenBank/DDBJ whole genome shotgun (WGS) entry which is preliminary data.</text>
</comment>
<evidence type="ECO:0000313" key="2">
    <source>
        <dbReference type="Proteomes" id="UP001185331"/>
    </source>
</evidence>
<name>A0AAE3XDV4_9DEIO</name>
<organism evidence="1 2">
    <name type="scientific">Deinococcus soli</name>
    <name type="common">ex Cha et al. 2016</name>
    <dbReference type="NCBI Taxonomy" id="1309411"/>
    <lineage>
        <taxon>Bacteria</taxon>
        <taxon>Thermotogati</taxon>
        <taxon>Deinococcota</taxon>
        <taxon>Deinococci</taxon>
        <taxon>Deinococcales</taxon>
        <taxon>Deinococcaceae</taxon>
        <taxon>Deinococcus</taxon>
    </lineage>
</organism>
<evidence type="ECO:0000313" key="1">
    <source>
        <dbReference type="EMBL" id="MDR6218687.1"/>
    </source>
</evidence>
<dbReference type="AlphaFoldDB" id="A0AAE3XDV4"/>
<dbReference type="EMBL" id="JAVDQK010000005">
    <property type="protein sequence ID" value="MDR6218687.1"/>
    <property type="molecule type" value="Genomic_DNA"/>
</dbReference>
<reference evidence="1" key="1">
    <citation type="submission" date="2023-07" db="EMBL/GenBank/DDBJ databases">
        <title>Sorghum-associated microbial communities from plants grown in Nebraska, USA.</title>
        <authorList>
            <person name="Schachtman D."/>
        </authorList>
    </citation>
    <scope>NUCLEOTIDE SEQUENCE</scope>
    <source>
        <strain evidence="1">BE330</strain>
    </source>
</reference>
<protein>
    <submittedName>
        <fullName evidence="1">Uncharacterized protein</fullName>
    </submittedName>
</protein>
<dbReference type="Proteomes" id="UP001185331">
    <property type="component" value="Unassembled WGS sequence"/>
</dbReference>
<proteinExistence type="predicted"/>
<accession>A0AAE3XDV4</accession>
<gene>
    <name evidence="1" type="ORF">J2Y00_002284</name>
</gene>
<sequence>MTHLTDLELSLLLAEHAFGYRWYRSTQRHTEPRRFLGEPDLMQAAHPAYPAAPLELAAPTDAIHPDPYHGPHYASSAEGATLLTERLADLGLEHAHQARSAALRAELGPEFRRRAAALAALDLLGVPRPLRPQLERCFTCFAANHDQHTCHDARLAQPGPHPDGPRTVPLRIPDLQTFGCVHYHQDVRRVFPEQFLD</sequence>